<dbReference type="AlphaFoldDB" id="A0A9P5PT63"/>
<name>A0A9P5PT63_9AGAR</name>
<organism evidence="1 2">
    <name type="scientific">Rhodocollybia butyracea</name>
    <dbReference type="NCBI Taxonomy" id="206335"/>
    <lineage>
        <taxon>Eukaryota</taxon>
        <taxon>Fungi</taxon>
        <taxon>Dikarya</taxon>
        <taxon>Basidiomycota</taxon>
        <taxon>Agaricomycotina</taxon>
        <taxon>Agaricomycetes</taxon>
        <taxon>Agaricomycetidae</taxon>
        <taxon>Agaricales</taxon>
        <taxon>Marasmiineae</taxon>
        <taxon>Omphalotaceae</taxon>
        <taxon>Rhodocollybia</taxon>
    </lineage>
</organism>
<comment type="caution">
    <text evidence="1">The sequence shown here is derived from an EMBL/GenBank/DDBJ whole genome shotgun (WGS) entry which is preliminary data.</text>
</comment>
<accession>A0A9P5PT63</accession>
<reference evidence="1" key="1">
    <citation type="submission" date="2020-11" db="EMBL/GenBank/DDBJ databases">
        <authorList>
            <consortium name="DOE Joint Genome Institute"/>
            <person name="Ahrendt S."/>
            <person name="Riley R."/>
            <person name="Andreopoulos W."/>
            <person name="Labutti K."/>
            <person name="Pangilinan J."/>
            <person name="Ruiz-Duenas F.J."/>
            <person name="Barrasa J.M."/>
            <person name="Sanchez-Garcia M."/>
            <person name="Camarero S."/>
            <person name="Miyauchi S."/>
            <person name="Serrano A."/>
            <person name="Linde D."/>
            <person name="Babiker R."/>
            <person name="Drula E."/>
            <person name="Ayuso-Fernandez I."/>
            <person name="Pacheco R."/>
            <person name="Padilla G."/>
            <person name="Ferreira P."/>
            <person name="Barriuso J."/>
            <person name="Kellner H."/>
            <person name="Castanera R."/>
            <person name="Alfaro M."/>
            <person name="Ramirez L."/>
            <person name="Pisabarro A.G."/>
            <person name="Kuo A."/>
            <person name="Tritt A."/>
            <person name="Lipzen A."/>
            <person name="He G."/>
            <person name="Yan M."/>
            <person name="Ng V."/>
            <person name="Cullen D."/>
            <person name="Martin F."/>
            <person name="Rosso M.-N."/>
            <person name="Henrissat B."/>
            <person name="Hibbett D."/>
            <person name="Martinez A.T."/>
            <person name="Grigoriev I.V."/>
        </authorList>
    </citation>
    <scope>NUCLEOTIDE SEQUENCE</scope>
    <source>
        <strain evidence="1">AH 40177</strain>
    </source>
</reference>
<dbReference type="EMBL" id="JADNRY010000055">
    <property type="protein sequence ID" value="KAF9068951.1"/>
    <property type="molecule type" value="Genomic_DNA"/>
</dbReference>
<evidence type="ECO:0000313" key="2">
    <source>
        <dbReference type="Proteomes" id="UP000772434"/>
    </source>
</evidence>
<dbReference type="OrthoDB" id="2931304at2759"/>
<proteinExistence type="predicted"/>
<gene>
    <name evidence="1" type="ORF">BDP27DRAFT_1326161</name>
</gene>
<protein>
    <recommendedName>
        <fullName evidence="3">F-box domain-containing protein</fullName>
    </recommendedName>
</protein>
<evidence type="ECO:0008006" key="3">
    <source>
        <dbReference type="Google" id="ProtNLM"/>
    </source>
</evidence>
<keyword evidence="2" id="KW-1185">Reference proteome</keyword>
<dbReference type="Proteomes" id="UP000772434">
    <property type="component" value="Unassembled WGS sequence"/>
</dbReference>
<sequence length="478" mass="53558">MAELLDLPEELLSIICSLTEQGSLIPLALSCKIFNRIAGNHYLQRLGRFGGHYLYVSALPRYGTEVSFKELQNIASILGSLTNVYHLDCQFSASSTVKELRFLASIIRPIQRMNTVKLRFNNPGRCLTSAFHKAFEGLLQEAQGLGYRQLDIQGIVPPVKGSFKYNLPPYGRLSSFTVSDGFLRTLPHRKWIISLLNSSPAVSCLILECSQEWTEILPKLCIPSLQTLSFMRANYGGLFRDQSRGKASDISVLADFASRHKNLDYVDCSGQFAVTTTSSKTQHPLPHIKTFKGTLPQLYHLISGPDGKDILCNLQIIHIVPYVDVGFEVTPPGPLAKKQLSDLFALIHTRSTIRKLVISAKSLPTLNSRKPKPSLTKFTFQHLLELEINDFGTLSETSIAGFVRWGRVVYPSAHALHMQNGHWKPERASLFAQAVIAEWPSVQVLELDWTSRNIAEWIKCPCSRYDQKWLGPSDCVIC</sequence>
<evidence type="ECO:0000313" key="1">
    <source>
        <dbReference type="EMBL" id="KAF9068951.1"/>
    </source>
</evidence>